<dbReference type="EMBL" id="JAMKFB020000010">
    <property type="protein sequence ID" value="KAL0183171.1"/>
    <property type="molecule type" value="Genomic_DNA"/>
</dbReference>
<name>A0ABD0QBB9_CIRMR</name>
<gene>
    <name evidence="2" type="ORF">M9458_022546</name>
</gene>
<feature type="non-terminal residue" evidence="2">
    <location>
        <position position="67"/>
    </location>
</feature>
<evidence type="ECO:0000313" key="2">
    <source>
        <dbReference type="EMBL" id="KAL0183171.1"/>
    </source>
</evidence>
<feature type="region of interest" description="Disordered" evidence="1">
    <location>
        <begin position="31"/>
        <end position="67"/>
    </location>
</feature>
<sequence length="67" mass="7429">YLCKYTVPCLLGVVRAFGRYSNTEEPLISKLFPRETGPKSPEDDLLTISGPSYPARSSPYARATLYA</sequence>
<feature type="non-terminal residue" evidence="2">
    <location>
        <position position="1"/>
    </location>
</feature>
<proteinExistence type="predicted"/>
<dbReference type="AlphaFoldDB" id="A0ABD0QBB9"/>
<protein>
    <submittedName>
        <fullName evidence="2">Uncharacterized protein</fullName>
    </submittedName>
</protein>
<evidence type="ECO:0000313" key="3">
    <source>
        <dbReference type="Proteomes" id="UP001529510"/>
    </source>
</evidence>
<organism evidence="2 3">
    <name type="scientific">Cirrhinus mrigala</name>
    <name type="common">Mrigala</name>
    <dbReference type="NCBI Taxonomy" id="683832"/>
    <lineage>
        <taxon>Eukaryota</taxon>
        <taxon>Metazoa</taxon>
        <taxon>Chordata</taxon>
        <taxon>Craniata</taxon>
        <taxon>Vertebrata</taxon>
        <taxon>Euteleostomi</taxon>
        <taxon>Actinopterygii</taxon>
        <taxon>Neopterygii</taxon>
        <taxon>Teleostei</taxon>
        <taxon>Ostariophysi</taxon>
        <taxon>Cypriniformes</taxon>
        <taxon>Cyprinidae</taxon>
        <taxon>Labeoninae</taxon>
        <taxon>Labeonini</taxon>
        <taxon>Cirrhinus</taxon>
    </lineage>
</organism>
<keyword evidence="3" id="KW-1185">Reference proteome</keyword>
<dbReference type="Proteomes" id="UP001529510">
    <property type="component" value="Unassembled WGS sequence"/>
</dbReference>
<comment type="caution">
    <text evidence="2">The sequence shown here is derived from an EMBL/GenBank/DDBJ whole genome shotgun (WGS) entry which is preliminary data.</text>
</comment>
<evidence type="ECO:0000256" key="1">
    <source>
        <dbReference type="SAM" id="MobiDB-lite"/>
    </source>
</evidence>
<reference evidence="2 3" key="1">
    <citation type="submission" date="2024-05" db="EMBL/GenBank/DDBJ databases">
        <title>Genome sequencing and assembly of Indian major carp, Cirrhinus mrigala (Hamilton, 1822).</title>
        <authorList>
            <person name="Mohindra V."/>
            <person name="Chowdhury L.M."/>
            <person name="Lal K."/>
            <person name="Jena J.K."/>
        </authorList>
    </citation>
    <scope>NUCLEOTIDE SEQUENCE [LARGE SCALE GENOMIC DNA]</scope>
    <source>
        <strain evidence="2">CM1030</strain>
        <tissue evidence="2">Blood</tissue>
    </source>
</reference>
<accession>A0ABD0QBB9</accession>
<feature type="compositionally biased region" description="Basic and acidic residues" evidence="1">
    <location>
        <begin position="32"/>
        <end position="42"/>
    </location>
</feature>